<dbReference type="InterPro" id="IPR031165">
    <property type="entry name" value="GNAT_YJDJ"/>
</dbReference>
<comment type="caution">
    <text evidence="3">The sequence shown here is derived from an EMBL/GenBank/DDBJ whole genome shotgun (WGS) entry which is preliminary data.</text>
</comment>
<dbReference type="EMBL" id="QGKS01000261">
    <property type="protein sequence ID" value="PWR13513.1"/>
    <property type="molecule type" value="Genomic_DNA"/>
</dbReference>
<dbReference type="PANTHER" id="PTHR31435:SF10">
    <property type="entry name" value="BSR4717 PROTEIN"/>
    <property type="match status" value="1"/>
</dbReference>
<accession>A0A317DL19</accession>
<proteinExistence type="predicted"/>
<dbReference type="Pfam" id="PF14542">
    <property type="entry name" value="Acetyltransf_CG"/>
    <property type="match status" value="1"/>
</dbReference>
<feature type="region of interest" description="Disordered" evidence="1">
    <location>
        <begin position="1"/>
        <end position="20"/>
    </location>
</feature>
<reference evidence="3 4" key="1">
    <citation type="submission" date="2018-05" db="EMBL/GenBank/DDBJ databases">
        <title>Micromonosporas from Atacama Desert.</title>
        <authorList>
            <person name="Carro L."/>
            <person name="Golinska P."/>
            <person name="Klenk H.-P."/>
            <person name="Goodfellow M."/>
        </authorList>
    </citation>
    <scope>NUCLEOTIDE SEQUENCE [LARGE SCALE GENOMIC DNA]</scope>
    <source>
        <strain evidence="3 4">4G51</strain>
    </source>
</reference>
<dbReference type="Proteomes" id="UP000246050">
    <property type="component" value="Unassembled WGS sequence"/>
</dbReference>
<name>A0A317DL19_9ACTN</name>
<evidence type="ECO:0000259" key="2">
    <source>
        <dbReference type="PROSITE" id="PS51729"/>
    </source>
</evidence>
<evidence type="ECO:0000313" key="3">
    <source>
        <dbReference type="EMBL" id="PWR13513.1"/>
    </source>
</evidence>
<dbReference type="AlphaFoldDB" id="A0A317DL19"/>
<dbReference type="InterPro" id="IPR045057">
    <property type="entry name" value="Gcn5-rel_NAT"/>
</dbReference>
<evidence type="ECO:0000313" key="4">
    <source>
        <dbReference type="Proteomes" id="UP000246050"/>
    </source>
</evidence>
<dbReference type="PROSITE" id="PS51729">
    <property type="entry name" value="GNAT_YJDJ"/>
    <property type="match status" value="1"/>
</dbReference>
<evidence type="ECO:0000256" key="1">
    <source>
        <dbReference type="SAM" id="MobiDB-lite"/>
    </source>
</evidence>
<sequence length="152" mass="16781">MRLLPSRRPGRSGRGTDARQVQVGWRPAVDGLRPTRGAPSDVKLREPCLDGRVEFTVTDAPGRERFEARDQAGAVAGVVTYQLTGNIIVYTHTDVDPEFEGRGLESTLARAVMDDARAKGRLVVPICPFLGEWLGKHPEYDDVVARSTRKLK</sequence>
<dbReference type="SUPFAM" id="SSF55729">
    <property type="entry name" value="Acyl-CoA N-acyltransferases (Nat)"/>
    <property type="match status" value="1"/>
</dbReference>
<dbReference type="InterPro" id="IPR016181">
    <property type="entry name" value="Acyl_CoA_acyltransferase"/>
</dbReference>
<organism evidence="3 4">
    <name type="scientific">Micromonospora sicca</name>
    <dbReference type="NCBI Taxonomy" id="2202420"/>
    <lineage>
        <taxon>Bacteria</taxon>
        <taxon>Bacillati</taxon>
        <taxon>Actinomycetota</taxon>
        <taxon>Actinomycetes</taxon>
        <taxon>Micromonosporales</taxon>
        <taxon>Micromonosporaceae</taxon>
        <taxon>Micromonospora</taxon>
    </lineage>
</organism>
<feature type="domain" description="N-acetyltransferase" evidence="2">
    <location>
        <begin position="58"/>
        <end position="145"/>
    </location>
</feature>
<dbReference type="OrthoDB" id="5405911at2"/>
<dbReference type="PANTHER" id="PTHR31435">
    <property type="entry name" value="PROTEIN NATD1"/>
    <property type="match status" value="1"/>
</dbReference>
<dbReference type="Gene3D" id="3.40.630.30">
    <property type="match status" value="1"/>
</dbReference>
<gene>
    <name evidence="3" type="ORF">DKT69_20420</name>
</gene>
<protein>
    <recommendedName>
        <fullName evidence="2">N-acetyltransferase domain-containing protein</fullName>
    </recommendedName>
</protein>